<dbReference type="EMBL" id="BKCJ010163516">
    <property type="protein sequence ID" value="GEY25289.1"/>
    <property type="molecule type" value="Genomic_DNA"/>
</dbReference>
<comment type="caution">
    <text evidence="1">The sequence shown here is derived from an EMBL/GenBank/DDBJ whole genome shotgun (WGS) entry which is preliminary data.</text>
</comment>
<sequence>MFGNHFISVIKPDTKLGKGMVLHKDYLLRGSYDGNDSFFLLNCYGVRWQVEVKCLFSNIMSLVGPVWANFVMHNFTNDVTMLHFIEEGKDIFSVATYNKYGLEMHGYTQKSHMFWRCFFLVTVGSRRAQTWPLQFEPNAYPTLKSDTVALFVNDKEYKMYLAKLPSVNAPYCPKLIIFGPGWSGMMDELAIQPDQFFAFTQRWHTTHADEHKAFHKKLTPEKVPKQFVVSHKLHDYSSAVVSHCYKNFVYKPRKRAVFEMFSTLRLRCMKDRFRFWSE</sequence>
<protein>
    <submittedName>
        <fullName evidence="1">Uncharacterized protein</fullName>
    </submittedName>
</protein>
<reference evidence="1" key="1">
    <citation type="journal article" date="2019" name="Sci. Rep.">
        <title>Draft genome of Tanacetum cinerariifolium, the natural source of mosquito coil.</title>
        <authorList>
            <person name="Yamashiro T."/>
            <person name="Shiraishi A."/>
            <person name="Satake H."/>
            <person name="Nakayama K."/>
        </authorList>
    </citation>
    <scope>NUCLEOTIDE SEQUENCE</scope>
</reference>
<name>A0A699HH56_TANCI</name>
<organism evidence="1">
    <name type="scientific">Tanacetum cinerariifolium</name>
    <name type="common">Dalmatian daisy</name>
    <name type="synonym">Chrysanthemum cinerariifolium</name>
    <dbReference type="NCBI Taxonomy" id="118510"/>
    <lineage>
        <taxon>Eukaryota</taxon>
        <taxon>Viridiplantae</taxon>
        <taxon>Streptophyta</taxon>
        <taxon>Embryophyta</taxon>
        <taxon>Tracheophyta</taxon>
        <taxon>Spermatophyta</taxon>
        <taxon>Magnoliopsida</taxon>
        <taxon>eudicotyledons</taxon>
        <taxon>Gunneridae</taxon>
        <taxon>Pentapetalae</taxon>
        <taxon>asterids</taxon>
        <taxon>campanulids</taxon>
        <taxon>Asterales</taxon>
        <taxon>Asteraceae</taxon>
        <taxon>Asteroideae</taxon>
        <taxon>Anthemideae</taxon>
        <taxon>Anthemidinae</taxon>
        <taxon>Tanacetum</taxon>
    </lineage>
</organism>
<accession>A0A699HH56</accession>
<gene>
    <name evidence="1" type="ORF">Tci_397263</name>
</gene>
<proteinExistence type="predicted"/>
<dbReference type="AlphaFoldDB" id="A0A699HH56"/>
<evidence type="ECO:0000313" key="1">
    <source>
        <dbReference type="EMBL" id="GEY25289.1"/>
    </source>
</evidence>